<organism evidence="3">
    <name type="scientific">Gracilinema caldarium</name>
    <dbReference type="NCBI Taxonomy" id="215591"/>
    <lineage>
        <taxon>Bacteria</taxon>
        <taxon>Pseudomonadati</taxon>
        <taxon>Spirochaetota</taxon>
        <taxon>Spirochaetia</taxon>
        <taxon>Spirochaetales</taxon>
        <taxon>Breznakiellaceae</taxon>
        <taxon>Gracilinema</taxon>
    </lineage>
</organism>
<comment type="caution">
    <text evidence="3">The sequence shown here is derived from an EMBL/GenBank/DDBJ whole genome shotgun (WGS) entry which is preliminary data.</text>
</comment>
<feature type="region of interest" description="Disordered" evidence="1">
    <location>
        <begin position="41"/>
        <end position="60"/>
    </location>
</feature>
<feature type="compositionally biased region" description="Polar residues" evidence="1">
    <location>
        <begin position="41"/>
        <end position="56"/>
    </location>
</feature>
<dbReference type="Pfam" id="PF10135">
    <property type="entry name" value="Rod-binding"/>
    <property type="match status" value="1"/>
</dbReference>
<feature type="domain" description="Flagellar protein FlgJ N-terminal" evidence="2">
    <location>
        <begin position="89"/>
        <end position="133"/>
    </location>
</feature>
<dbReference type="AlphaFoldDB" id="A0A7C3IF30"/>
<sequence>MNVGAIGNLLVQQSLISETNTAVPVETESFASILEKARNANGSTAKKMEQSTSVKTGHSGKAEIDRTSKLYEQCQALEGFLVKNLLDGMRQTVMKSDLMDEGFAGKMYEDMLYDQYATNLTKNSGFGLADLAYLELTGQRGKVIALNHPPTNQ</sequence>
<proteinExistence type="predicted"/>
<reference evidence="3" key="1">
    <citation type="journal article" date="2020" name="mSystems">
        <title>Genome- and Community-Level Interaction Insights into Carbon Utilization and Element Cycling Functions of Hydrothermarchaeota in Hydrothermal Sediment.</title>
        <authorList>
            <person name="Zhou Z."/>
            <person name="Liu Y."/>
            <person name="Xu W."/>
            <person name="Pan J."/>
            <person name="Luo Z.H."/>
            <person name="Li M."/>
        </authorList>
    </citation>
    <scope>NUCLEOTIDE SEQUENCE [LARGE SCALE GENOMIC DNA]</scope>
    <source>
        <strain evidence="3">SpSt-503</strain>
    </source>
</reference>
<gene>
    <name evidence="3" type="ORF">ENS59_00610</name>
</gene>
<evidence type="ECO:0000313" key="3">
    <source>
        <dbReference type="EMBL" id="HFH28004.1"/>
    </source>
</evidence>
<dbReference type="InterPro" id="IPR019301">
    <property type="entry name" value="Flagellar_prot_FlgJ_N"/>
</dbReference>
<evidence type="ECO:0000259" key="2">
    <source>
        <dbReference type="Pfam" id="PF10135"/>
    </source>
</evidence>
<name>A0A7C3IF30_9SPIR</name>
<dbReference type="EMBL" id="DSVL01000017">
    <property type="protein sequence ID" value="HFH28004.1"/>
    <property type="molecule type" value="Genomic_DNA"/>
</dbReference>
<evidence type="ECO:0000256" key="1">
    <source>
        <dbReference type="SAM" id="MobiDB-lite"/>
    </source>
</evidence>
<protein>
    <submittedName>
        <fullName evidence="3">Cell envelope rod-binding protein</fullName>
    </submittedName>
</protein>
<accession>A0A7C3IF30</accession>